<evidence type="ECO:0000313" key="2">
    <source>
        <dbReference type="Proteomes" id="UP000050795"/>
    </source>
</evidence>
<dbReference type="Pfam" id="PF13676">
    <property type="entry name" value="TIR_2"/>
    <property type="match status" value="1"/>
</dbReference>
<dbReference type="Gene3D" id="3.40.50.10140">
    <property type="entry name" value="Toll/interleukin-1 receptor homology (TIR) domain"/>
    <property type="match status" value="1"/>
</dbReference>
<reference evidence="2" key="1">
    <citation type="submission" date="2022-06" db="EMBL/GenBank/DDBJ databases">
        <authorList>
            <person name="Berger JAMES D."/>
            <person name="Berger JAMES D."/>
        </authorList>
    </citation>
    <scope>NUCLEOTIDE SEQUENCE [LARGE SCALE GENOMIC DNA]</scope>
</reference>
<feature type="domain" description="TIR" evidence="1">
    <location>
        <begin position="61"/>
        <end position="200"/>
    </location>
</feature>
<evidence type="ECO:0000259" key="1">
    <source>
        <dbReference type="PROSITE" id="PS50104"/>
    </source>
</evidence>
<dbReference type="PANTHER" id="PTHR46270">
    <property type="entry name" value="ARMADILLO-TYPE FOLD-RELATED"/>
    <property type="match status" value="1"/>
</dbReference>
<accession>A0AA85KAQ2</accession>
<dbReference type="Proteomes" id="UP000050795">
    <property type="component" value="Unassembled WGS sequence"/>
</dbReference>
<dbReference type="AlphaFoldDB" id="A0AA85KAQ2"/>
<dbReference type="PANTHER" id="PTHR46270:SF2">
    <property type="entry name" value="TIR DOMAIN-CONTAINING PROTEIN"/>
    <property type="match status" value="1"/>
</dbReference>
<dbReference type="InterPro" id="IPR000157">
    <property type="entry name" value="TIR_dom"/>
</dbReference>
<proteinExistence type="predicted"/>
<evidence type="ECO:0000313" key="3">
    <source>
        <dbReference type="WBParaSite" id="TREG1_70360.1"/>
    </source>
</evidence>
<sequence>MTRFLMFTYLLFLYFIDTMKLIRKYLTASTRKVIYTNDKGVNITENISPSEEICSKGSNDTNQHVLISYSHEEKDVAINLVQLLQEKGYKVWVDYKDMLHEIDIMDGMAKAVENSFVVCILYSKSYKESFNTKCEAQYAYHEKKPLIFLRVERGYVPNGWLGFMMGTRLYIDISGKYPFEEKFIDLCQRIDEYKQISDDQTNYQSQDKMLQTGVVQECQCFSG</sequence>
<dbReference type="PROSITE" id="PS50104">
    <property type="entry name" value="TIR"/>
    <property type="match status" value="1"/>
</dbReference>
<keyword evidence="2" id="KW-1185">Reference proteome</keyword>
<dbReference type="WBParaSite" id="TREG1_70360.1">
    <property type="protein sequence ID" value="TREG1_70360.1"/>
    <property type="gene ID" value="TREG1_70360"/>
</dbReference>
<protein>
    <recommendedName>
        <fullName evidence="1">TIR domain-containing protein</fullName>
    </recommendedName>
</protein>
<dbReference type="GO" id="GO:0007165">
    <property type="term" value="P:signal transduction"/>
    <property type="evidence" value="ECO:0007669"/>
    <property type="project" value="InterPro"/>
</dbReference>
<dbReference type="SUPFAM" id="SSF52200">
    <property type="entry name" value="Toll/Interleukin receptor TIR domain"/>
    <property type="match status" value="1"/>
</dbReference>
<reference evidence="3" key="2">
    <citation type="submission" date="2023-11" db="UniProtKB">
        <authorList>
            <consortium name="WormBaseParasite"/>
        </authorList>
    </citation>
    <scope>IDENTIFICATION</scope>
</reference>
<organism evidence="2 3">
    <name type="scientific">Trichobilharzia regenti</name>
    <name type="common">Nasal bird schistosome</name>
    <dbReference type="NCBI Taxonomy" id="157069"/>
    <lineage>
        <taxon>Eukaryota</taxon>
        <taxon>Metazoa</taxon>
        <taxon>Spiralia</taxon>
        <taxon>Lophotrochozoa</taxon>
        <taxon>Platyhelminthes</taxon>
        <taxon>Trematoda</taxon>
        <taxon>Digenea</taxon>
        <taxon>Strigeidida</taxon>
        <taxon>Schistosomatoidea</taxon>
        <taxon>Schistosomatidae</taxon>
        <taxon>Trichobilharzia</taxon>
    </lineage>
</organism>
<dbReference type="InterPro" id="IPR035897">
    <property type="entry name" value="Toll_tir_struct_dom_sf"/>
</dbReference>
<name>A0AA85KAQ2_TRIRE</name>